<reference evidence="4" key="2">
    <citation type="submission" date="2020-09" db="EMBL/GenBank/DDBJ databases">
        <authorList>
            <person name="Sun Q."/>
            <person name="Zhou Y."/>
        </authorList>
    </citation>
    <scope>NUCLEOTIDE SEQUENCE</scope>
    <source>
        <strain evidence="4">CGMCC 1.12214</strain>
    </source>
</reference>
<accession>A0A917I2I8</accession>
<keyword evidence="5" id="KW-1185">Reference proteome</keyword>
<proteinExistence type="predicted"/>
<dbReference type="EMBL" id="BMES01000001">
    <property type="protein sequence ID" value="GGH06797.1"/>
    <property type="molecule type" value="Genomic_DNA"/>
</dbReference>
<dbReference type="Gene3D" id="3.40.190.10">
    <property type="entry name" value="Periplasmic binding protein-like II"/>
    <property type="match status" value="2"/>
</dbReference>
<dbReference type="RefSeq" id="WP_188515811.1">
    <property type="nucleotide sequence ID" value="NZ_BMES01000001.1"/>
</dbReference>
<reference evidence="4" key="1">
    <citation type="journal article" date="2014" name="Int. J. Syst. Evol. Microbiol.">
        <title>Complete genome sequence of Corynebacterium casei LMG S-19264T (=DSM 44701T), isolated from a smear-ripened cheese.</title>
        <authorList>
            <consortium name="US DOE Joint Genome Institute (JGI-PGF)"/>
            <person name="Walter F."/>
            <person name="Albersmeier A."/>
            <person name="Kalinowski J."/>
            <person name="Ruckert C."/>
        </authorList>
    </citation>
    <scope>NUCLEOTIDE SEQUENCE</scope>
    <source>
        <strain evidence="4">CGMCC 1.12214</strain>
    </source>
</reference>
<protein>
    <submittedName>
        <fullName evidence="4">Phosphate ABC transporter substrate-binding protein</fullName>
    </submittedName>
</protein>
<evidence type="ECO:0000313" key="4">
    <source>
        <dbReference type="EMBL" id="GGH06797.1"/>
    </source>
</evidence>
<feature type="chain" id="PRO_5037112183" evidence="2">
    <location>
        <begin position="27"/>
        <end position="268"/>
    </location>
</feature>
<dbReference type="PANTHER" id="PTHR30570">
    <property type="entry name" value="PERIPLASMIC PHOSPHATE BINDING COMPONENT OF PHOSPHATE ABC TRANSPORTER"/>
    <property type="match status" value="1"/>
</dbReference>
<dbReference type="AlphaFoldDB" id="A0A917I2I8"/>
<dbReference type="SUPFAM" id="SSF53850">
    <property type="entry name" value="Periplasmic binding protein-like II"/>
    <property type="match status" value="1"/>
</dbReference>
<dbReference type="Pfam" id="PF12849">
    <property type="entry name" value="PBP_like_2"/>
    <property type="match status" value="1"/>
</dbReference>
<dbReference type="Proteomes" id="UP000603912">
    <property type="component" value="Unassembled WGS sequence"/>
</dbReference>
<organism evidence="4 5">
    <name type="scientific">Alsobacter metallidurans</name>
    <dbReference type="NCBI Taxonomy" id="340221"/>
    <lineage>
        <taxon>Bacteria</taxon>
        <taxon>Pseudomonadati</taxon>
        <taxon>Pseudomonadota</taxon>
        <taxon>Alphaproteobacteria</taxon>
        <taxon>Hyphomicrobiales</taxon>
        <taxon>Alsobacteraceae</taxon>
        <taxon>Alsobacter</taxon>
    </lineage>
</organism>
<evidence type="ECO:0000256" key="2">
    <source>
        <dbReference type="SAM" id="SignalP"/>
    </source>
</evidence>
<feature type="domain" description="PBP" evidence="3">
    <location>
        <begin position="26"/>
        <end position="252"/>
    </location>
</feature>
<keyword evidence="1 2" id="KW-0732">Signal</keyword>
<dbReference type="InterPro" id="IPR050811">
    <property type="entry name" value="Phosphate_ABC_transporter"/>
</dbReference>
<evidence type="ECO:0000256" key="1">
    <source>
        <dbReference type="ARBA" id="ARBA00022729"/>
    </source>
</evidence>
<gene>
    <name evidence="4" type="ORF">GCM10007036_01280</name>
</gene>
<evidence type="ECO:0000313" key="5">
    <source>
        <dbReference type="Proteomes" id="UP000603912"/>
    </source>
</evidence>
<sequence length="268" mass="27767">MNCATYARAVSLGPLLLAITATHAWSGEITIPGTGDGVEMLRAIGTAFAGEMPTVTVTLPPSIGSGGAVVSVASDREVIGRVARSLSDSERAQGLMLSPVVKVPSAFFTHPGVRMGGLTSAQLAGIYAGAISNWQDVGGPDMRIKVVRREDGDSTLGVLRNSMPGWKDLVITAKSKTALTTQEAVETVRSVEGAIGFGPYSALLRDAVNVLKIDDRAPTEPAYPSAVTIGLIYKPQTVSAEASAFIRYSTGEKAQRIVGSLGGVAPTP</sequence>
<name>A0A917I2I8_9HYPH</name>
<feature type="signal peptide" evidence="2">
    <location>
        <begin position="1"/>
        <end position="26"/>
    </location>
</feature>
<dbReference type="InterPro" id="IPR024370">
    <property type="entry name" value="PBP_domain"/>
</dbReference>
<dbReference type="PANTHER" id="PTHR30570:SF1">
    <property type="entry name" value="PHOSPHATE-BINDING PROTEIN PSTS"/>
    <property type="match status" value="1"/>
</dbReference>
<comment type="caution">
    <text evidence="4">The sequence shown here is derived from an EMBL/GenBank/DDBJ whole genome shotgun (WGS) entry which is preliminary data.</text>
</comment>
<evidence type="ECO:0000259" key="3">
    <source>
        <dbReference type="Pfam" id="PF12849"/>
    </source>
</evidence>